<keyword evidence="3 5" id="KW-1133">Transmembrane helix</keyword>
<comment type="caution">
    <text evidence="7">The sequence shown here is derived from an EMBL/GenBank/DDBJ whole genome shotgun (WGS) entry which is preliminary data.</text>
</comment>
<dbReference type="PANTHER" id="PTHR42718">
    <property type="entry name" value="MAJOR FACILITATOR SUPERFAMILY MULTIDRUG TRANSPORTER MFSC"/>
    <property type="match status" value="1"/>
</dbReference>
<evidence type="ECO:0000313" key="8">
    <source>
        <dbReference type="Proteomes" id="UP000307768"/>
    </source>
</evidence>
<gene>
    <name evidence="7" type="ORF">FE697_009090</name>
</gene>
<feature type="transmembrane region" description="Helical" evidence="5">
    <location>
        <begin position="128"/>
        <end position="153"/>
    </location>
</feature>
<evidence type="ECO:0000256" key="5">
    <source>
        <dbReference type="SAM" id="Phobius"/>
    </source>
</evidence>
<evidence type="ECO:0000259" key="6">
    <source>
        <dbReference type="PROSITE" id="PS50850"/>
    </source>
</evidence>
<dbReference type="InterPro" id="IPR020846">
    <property type="entry name" value="MFS_dom"/>
</dbReference>
<dbReference type="PROSITE" id="PS50850">
    <property type="entry name" value="MFS"/>
    <property type="match status" value="1"/>
</dbReference>
<dbReference type="Gene3D" id="1.20.1250.20">
    <property type="entry name" value="MFS general substrate transporter like domains"/>
    <property type="match status" value="1"/>
</dbReference>
<feature type="transmembrane region" description="Helical" evidence="5">
    <location>
        <begin position="321"/>
        <end position="344"/>
    </location>
</feature>
<dbReference type="GO" id="GO:0022857">
    <property type="term" value="F:transmembrane transporter activity"/>
    <property type="evidence" value="ECO:0007669"/>
    <property type="project" value="InterPro"/>
</dbReference>
<dbReference type="InterPro" id="IPR036259">
    <property type="entry name" value="MFS_trans_sf"/>
</dbReference>
<feature type="transmembrane region" description="Helical" evidence="5">
    <location>
        <begin position="423"/>
        <end position="442"/>
    </location>
</feature>
<reference evidence="7 8" key="1">
    <citation type="submission" date="2019-09" db="EMBL/GenBank/DDBJ databases">
        <title>Mumia zhuanghuii sp. nov. isolated from the intestinal contents of plateau pika (Ochotona curzoniae) in the Qinghai-Tibet plateau of China.</title>
        <authorList>
            <person name="Tian Z."/>
        </authorList>
    </citation>
    <scope>NUCLEOTIDE SEQUENCE [LARGE SCALE GENOMIC DNA]</scope>
    <source>
        <strain evidence="8">350</strain>
    </source>
</reference>
<feature type="transmembrane region" description="Helical" evidence="5">
    <location>
        <begin position="160"/>
        <end position="180"/>
    </location>
</feature>
<dbReference type="EMBL" id="VDFQ02000002">
    <property type="protein sequence ID" value="KAA1423718.1"/>
    <property type="molecule type" value="Genomic_DNA"/>
</dbReference>
<proteinExistence type="predicted"/>
<dbReference type="SUPFAM" id="SSF103473">
    <property type="entry name" value="MFS general substrate transporter"/>
    <property type="match status" value="1"/>
</dbReference>
<feature type="domain" description="Major facilitator superfamily (MFS) profile" evidence="6">
    <location>
        <begin position="37"/>
        <end position="480"/>
    </location>
</feature>
<dbReference type="Proteomes" id="UP000307768">
    <property type="component" value="Unassembled WGS sequence"/>
</dbReference>
<feature type="transmembrane region" description="Helical" evidence="5">
    <location>
        <begin position="103"/>
        <end position="122"/>
    </location>
</feature>
<organism evidence="7 8">
    <name type="scientific">Mumia zhuanghuii</name>
    <dbReference type="NCBI Taxonomy" id="2585211"/>
    <lineage>
        <taxon>Bacteria</taxon>
        <taxon>Bacillati</taxon>
        <taxon>Actinomycetota</taxon>
        <taxon>Actinomycetes</taxon>
        <taxon>Propionibacteriales</taxon>
        <taxon>Nocardioidaceae</taxon>
        <taxon>Mumia</taxon>
    </lineage>
</organism>
<evidence type="ECO:0000313" key="7">
    <source>
        <dbReference type="EMBL" id="KAA1423718.1"/>
    </source>
</evidence>
<comment type="subcellular location">
    <subcellularLocation>
        <location evidence="1">Cell membrane</location>
        <topology evidence="1">Multi-pass membrane protein</topology>
    </subcellularLocation>
</comment>
<name>A0A5Q6S037_9ACTN</name>
<feature type="transmembrane region" description="Helical" evidence="5">
    <location>
        <begin position="38"/>
        <end position="60"/>
    </location>
</feature>
<protein>
    <submittedName>
        <fullName evidence="7">MFS transporter</fullName>
    </submittedName>
</protein>
<evidence type="ECO:0000256" key="3">
    <source>
        <dbReference type="ARBA" id="ARBA00022989"/>
    </source>
</evidence>
<evidence type="ECO:0000256" key="4">
    <source>
        <dbReference type="ARBA" id="ARBA00023136"/>
    </source>
</evidence>
<dbReference type="Gene3D" id="1.20.1720.10">
    <property type="entry name" value="Multidrug resistance protein D"/>
    <property type="match status" value="1"/>
</dbReference>
<evidence type="ECO:0000256" key="1">
    <source>
        <dbReference type="ARBA" id="ARBA00004651"/>
    </source>
</evidence>
<dbReference type="OrthoDB" id="4867914at2"/>
<dbReference type="GO" id="GO:0005886">
    <property type="term" value="C:plasma membrane"/>
    <property type="evidence" value="ECO:0007669"/>
    <property type="project" value="UniProtKB-SubCell"/>
</dbReference>
<dbReference type="InterPro" id="IPR011701">
    <property type="entry name" value="MFS"/>
</dbReference>
<feature type="transmembrane region" description="Helical" evidence="5">
    <location>
        <begin position="249"/>
        <end position="270"/>
    </location>
</feature>
<dbReference type="Pfam" id="PF07690">
    <property type="entry name" value="MFS_1"/>
    <property type="match status" value="1"/>
</dbReference>
<feature type="transmembrane region" description="Helical" evidence="5">
    <location>
        <begin position="380"/>
        <end position="402"/>
    </location>
</feature>
<dbReference type="CDD" id="cd17321">
    <property type="entry name" value="MFS_MMR_MDR_like"/>
    <property type="match status" value="1"/>
</dbReference>
<feature type="transmembrane region" description="Helical" evidence="5">
    <location>
        <begin position="290"/>
        <end position="315"/>
    </location>
</feature>
<evidence type="ECO:0000256" key="2">
    <source>
        <dbReference type="ARBA" id="ARBA00022692"/>
    </source>
</evidence>
<accession>A0A5Q6S037</accession>
<dbReference type="PANTHER" id="PTHR42718:SF49">
    <property type="entry name" value="EXPORT PROTEIN"/>
    <property type="match status" value="1"/>
</dbReference>
<feature type="transmembrane region" description="Helical" evidence="5">
    <location>
        <begin position="454"/>
        <end position="475"/>
    </location>
</feature>
<feature type="transmembrane region" description="Helical" evidence="5">
    <location>
        <begin position="192"/>
        <end position="211"/>
    </location>
</feature>
<keyword evidence="4 5" id="KW-0472">Membrane</keyword>
<feature type="transmembrane region" description="Helical" evidence="5">
    <location>
        <begin position="356"/>
        <end position="374"/>
    </location>
</feature>
<feature type="transmembrane region" description="Helical" evidence="5">
    <location>
        <begin position="223"/>
        <end position="243"/>
    </location>
</feature>
<dbReference type="AlphaFoldDB" id="A0A5Q6S037"/>
<keyword evidence="2 5" id="KW-0812">Transmembrane</keyword>
<feature type="transmembrane region" description="Helical" evidence="5">
    <location>
        <begin position="72"/>
        <end position="91"/>
    </location>
</feature>
<sequence>MTVVATPTSVSRRSRGRAVAVSVAVDASLGSRHPRATLAVVASGTLLMIMAFTLPLATIVPTAASLDASTAARTWILSSMSIGLAAALLTAGAVADDLGRRRTFVVGLVVLALGGLVCAVVSDPTTFVLARVVQGVGGAAVTAASLGILAHAFAPGPARVAATGAWGASLGAGIAVGPVVAGLCDVWVSWRLAYAVLAVAAFVTVVGALRYLDESRAPVRRRLDRWGGLLIAGGLSCLLAGLVESREPGRGLLSGGLFVASAALLVGFVVAERRGRAPMLDLALLRHRPFVAATTAAFATGMGVIALFSFMAIFLDTGFGIGALGAGILLLSWSATSVVSSLLARRLPSGWSGRSLLAAGLLGVAAGQALLTGVGPDTSWWRFVPALLLAGVASGVLNAALGREAVASVPVGREAMGSGANNTARYVGSAIGVTVVSVIVDAHGSTQQDLYDGWNVAALVTAAFSLAGAVVVIACRPRRSQ</sequence>